<reference evidence="2 3" key="1">
    <citation type="submission" date="2017-11" db="EMBL/GenBank/DDBJ databases">
        <title>The genome of Rhizophagus clarus HR1 reveals common genetic basis of auxotrophy among arbuscular mycorrhizal fungi.</title>
        <authorList>
            <person name="Kobayashi Y."/>
        </authorList>
    </citation>
    <scope>NUCLEOTIDE SEQUENCE [LARGE SCALE GENOMIC DNA]</scope>
    <source>
        <strain evidence="2 3">HR1</strain>
    </source>
</reference>
<dbReference type="SUPFAM" id="SSF46689">
    <property type="entry name" value="Homeodomain-like"/>
    <property type="match status" value="1"/>
</dbReference>
<protein>
    <recommendedName>
        <fullName evidence="1">HTH psq-type domain-containing protein</fullName>
    </recommendedName>
</protein>
<accession>A0A2Z6Q1T9</accession>
<dbReference type="Proteomes" id="UP000247702">
    <property type="component" value="Unassembled WGS sequence"/>
</dbReference>
<sequence>MPQLQRKRKITHDSLQPKKRVVLTHAQKRQLCLDSQKTPRLTQQELAAIYQIKQNTVSDILKNKDKWLLVNSDSEEANKQRERPHCFPQVEEALAL</sequence>
<keyword evidence="3" id="KW-1185">Reference proteome</keyword>
<evidence type="ECO:0000259" key="1">
    <source>
        <dbReference type="Pfam" id="PF04218"/>
    </source>
</evidence>
<dbReference type="EMBL" id="BEXD01000049">
    <property type="protein sequence ID" value="GBB83747.1"/>
    <property type="molecule type" value="Genomic_DNA"/>
</dbReference>
<feature type="domain" description="HTH psq-type" evidence="1">
    <location>
        <begin position="18"/>
        <end position="68"/>
    </location>
</feature>
<proteinExistence type="predicted"/>
<dbReference type="AlphaFoldDB" id="A0A2Z6Q1T9"/>
<evidence type="ECO:0000313" key="3">
    <source>
        <dbReference type="Proteomes" id="UP000247702"/>
    </source>
</evidence>
<organism evidence="2 3">
    <name type="scientific">Rhizophagus clarus</name>
    <dbReference type="NCBI Taxonomy" id="94130"/>
    <lineage>
        <taxon>Eukaryota</taxon>
        <taxon>Fungi</taxon>
        <taxon>Fungi incertae sedis</taxon>
        <taxon>Mucoromycota</taxon>
        <taxon>Glomeromycotina</taxon>
        <taxon>Glomeromycetes</taxon>
        <taxon>Glomerales</taxon>
        <taxon>Glomeraceae</taxon>
        <taxon>Rhizophagus</taxon>
    </lineage>
</organism>
<name>A0A2Z6Q1T9_9GLOM</name>
<dbReference type="InterPro" id="IPR009057">
    <property type="entry name" value="Homeodomain-like_sf"/>
</dbReference>
<comment type="caution">
    <text evidence="2">The sequence shown here is derived from an EMBL/GenBank/DDBJ whole genome shotgun (WGS) entry which is preliminary data.</text>
</comment>
<dbReference type="Pfam" id="PF04218">
    <property type="entry name" value="CENP-B_N"/>
    <property type="match status" value="1"/>
</dbReference>
<dbReference type="GO" id="GO:0003677">
    <property type="term" value="F:DNA binding"/>
    <property type="evidence" value="ECO:0007669"/>
    <property type="project" value="InterPro"/>
</dbReference>
<dbReference type="Gene3D" id="1.10.10.60">
    <property type="entry name" value="Homeodomain-like"/>
    <property type="match status" value="1"/>
</dbReference>
<evidence type="ECO:0000313" key="2">
    <source>
        <dbReference type="EMBL" id="GBB83747.1"/>
    </source>
</evidence>
<dbReference type="InterPro" id="IPR007889">
    <property type="entry name" value="HTH_Psq"/>
</dbReference>
<gene>
    <name evidence="2" type="ORF">RclHR1_10410007</name>
</gene>